<feature type="transmembrane region" description="Helical" evidence="1">
    <location>
        <begin position="98"/>
        <end position="117"/>
    </location>
</feature>
<dbReference type="STRING" id="1045775.SAMN05216378_1630"/>
<keyword evidence="1" id="KW-0472">Membrane</keyword>
<dbReference type="Proteomes" id="UP000198855">
    <property type="component" value="Unassembled WGS sequence"/>
</dbReference>
<sequence>MQQVETSWRWGKPVNFMILALFIMYSLIMLKLLFIREDYYHWNKYNYNIIPFHTIKSLIYHRDAYNTDTWVKNLFGNIVLFIPLGVFIPVLNRRLLRVVRCLLVIILILFLVESIQLVTRVGSFDIDDIILNTLGAIIGLFLMRIITPWLTR</sequence>
<dbReference type="AlphaFoldDB" id="A0A1I1VJB9"/>
<reference evidence="4" key="1">
    <citation type="submission" date="2016-10" db="EMBL/GenBank/DDBJ databases">
        <authorList>
            <person name="Varghese N."/>
            <person name="Submissions S."/>
        </authorList>
    </citation>
    <scope>NUCLEOTIDE SEQUENCE [LARGE SCALE GENOMIC DNA]</scope>
    <source>
        <strain evidence="4">CGMCC 1.10784</strain>
    </source>
</reference>
<dbReference type="Pfam" id="PF04892">
    <property type="entry name" value="VanZ"/>
    <property type="match status" value="1"/>
</dbReference>
<protein>
    <submittedName>
        <fullName evidence="3">VanZ like family protein</fullName>
    </submittedName>
</protein>
<organism evidence="3 4">
    <name type="scientific">Paenibacillus catalpae</name>
    <dbReference type="NCBI Taxonomy" id="1045775"/>
    <lineage>
        <taxon>Bacteria</taxon>
        <taxon>Bacillati</taxon>
        <taxon>Bacillota</taxon>
        <taxon>Bacilli</taxon>
        <taxon>Bacillales</taxon>
        <taxon>Paenibacillaceae</taxon>
        <taxon>Paenibacillus</taxon>
    </lineage>
</organism>
<dbReference type="OrthoDB" id="4822551at2"/>
<feature type="transmembrane region" description="Helical" evidence="1">
    <location>
        <begin position="16"/>
        <end position="35"/>
    </location>
</feature>
<accession>A0A1I1VJB9</accession>
<evidence type="ECO:0000259" key="2">
    <source>
        <dbReference type="Pfam" id="PF04892"/>
    </source>
</evidence>
<keyword evidence="1" id="KW-0812">Transmembrane</keyword>
<evidence type="ECO:0000313" key="4">
    <source>
        <dbReference type="Proteomes" id="UP000198855"/>
    </source>
</evidence>
<evidence type="ECO:0000256" key="1">
    <source>
        <dbReference type="SAM" id="Phobius"/>
    </source>
</evidence>
<dbReference type="InterPro" id="IPR006976">
    <property type="entry name" value="VanZ-like"/>
</dbReference>
<gene>
    <name evidence="3" type="ORF">SAMN05216378_1630</name>
</gene>
<keyword evidence="1" id="KW-1133">Transmembrane helix</keyword>
<dbReference type="PANTHER" id="PTHR36834:SF1">
    <property type="entry name" value="INTEGRAL MEMBRANE PROTEIN"/>
    <property type="match status" value="1"/>
</dbReference>
<dbReference type="EMBL" id="FOMT01000001">
    <property type="protein sequence ID" value="SFD83097.1"/>
    <property type="molecule type" value="Genomic_DNA"/>
</dbReference>
<dbReference type="PANTHER" id="PTHR36834">
    <property type="entry name" value="MEMBRANE PROTEIN-RELATED"/>
    <property type="match status" value="1"/>
</dbReference>
<feature type="domain" description="VanZ-like" evidence="2">
    <location>
        <begin position="22"/>
        <end position="146"/>
    </location>
</feature>
<name>A0A1I1VJB9_9BACL</name>
<dbReference type="InterPro" id="IPR053150">
    <property type="entry name" value="Teicoplanin_resist-assoc"/>
</dbReference>
<keyword evidence="4" id="KW-1185">Reference proteome</keyword>
<feature type="transmembrane region" description="Helical" evidence="1">
    <location>
        <begin position="74"/>
        <end position="91"/>
    </location>
</feature>
<feature type="transmembrane region" description="Helical" evidence="1">
    <location>
        <begin position="129"/>
        <end position="150"/>
    </location>
</feature>
<proteinExistence type="predicted"/>
<evidence type="ECO:0000313" key="3">
    <source>
        <dbReference type="EMBL" id="SFD83097.1"/>
    </source>
</evidence>